<reference evidence="1" key="2">
    <citation type="journal article" date="2021" name="PeerJ">
        <title>Extensive microbial diversity within the chicken gut microbiome revealed by metagenomics and culture.</title>
        <authorList>
            <person name="Gilroy R."/>
            <person name="Ravi A."/>
            <person name="Getino M."/>
            <person name="Pursley I."/>
            <person name="Horton D.L."/>
            <person name="Alikhan N.F."/>
            <person name="Baker D."/>
            <person name="Gharbi K."/>
            <person name="Hall N."/>
            <person name="Watson M."/>
            <person name="Adriaenssens E.M."/>
            <person name="Foster-Nyarko E."/>
            <person name="Jarju S."/>
            <person name="Secka A."/>
            <person name="Antonio M."/>
            <person name="Oren A."/>
            <person name="Chaudhuri R.R."/>
            <person name="La Ragione R."/>
            <person name="Hildebrand F."/>
            <person name="Pallen M.J."/>
        </authorList>
    </citation>
    <scope>NUCLEOTIDE SEQUENCE</scope>
    <source>
        <strain evidence="1">8207</strain>
    </source>
</reference>
<dbReference type="Proteomes" id="UP000823630">
    <property type="component" value="Unassembled WGS sequence"/>
</dbReference>
<proteinExistence type="predicted"/>
<dbReference type="AlphaFoldDB" id="A0A9D9GUP3"/>
<organism evidence="1 2">
    <name type="scientific">Candidatus Enterousia avistercoris</name>
    <dbReference type="NCBI Taxonomy" id="2840788"/>
    <lineage>
        <taxon>Bacteria</taxon>
        <taxon>Pseudomonadati</taxon>
        <taxon>Pseudomonadota</taxon>
        <taxon>Alphaproteobacteria</taxon>
        <taxon>Candidatus Enterousia</taxon>
    </lineage>
</organism>
<reference evidence="1" key="1">
    <citation type="submission" date="2020-10" db="EMBL/GenBank/DDBJ databases">
        <authorList>
            <person name="Gilroy R."/>
        </authorList>
    </citation>
    <scope>NUCLEOTIDE SEQUENCE</scope>
    <source>
        <strain evidence="1">8207</strain>
    </source>
</reference>
<dbReference type="EMBL" id="JADINC010000028">
    <property type="protein sequence ID" value="MBO8425224.1"/>
    <property type="molecule type" value="Genomic_DNA"/>
</dbReference>
<gene>
    <name evidence="1" type="ORF">IAC69_01960</name>
</gene>
<comment type="caution">
    <text evidence="1">The sequence shown here is derived from an EMBL/GenBank/DDBJ whole genome shotgun (WGS) entry which is preliminary data.</text>
</comment>
<name>A0A9D9GUP3_9PROT</name>
<accession>A0A9D9GUP3</accession>
<evidence type="ECO:0000313" key="1">
    <source>
        <dbReference type="EMBL" id="MBO8425224.1"/>
    </source>
</evidence>
<sequence>MKKSLLLNQTLQNMRTAILPEFMIELYKQCGGINLGNAYIFGPDPVERGKNYPIPSITDINRDIAKFQNILKQKTVFGRNDLFWFAFDPFGICYMLDNITLNPLRKYDDPYRAIYDCLIAGKI</sequence>
<protein>
    <submittedName>
        <fullName evidence="1">Uncharacterized protein</fullName>
    </submittedName>
</protein>
<evidence type="ECO:0000313" key="2">
    <source>
        <dbReference type="Proteomes" id="UP000823630"/>
    </source>
</evidence>